<dbReference type="InterPro" id="IPR006115">
    <property type="entry name" value="6PGDH_NADP-bd"/>
</dbReference>
<dbReference type="SUPFAM" id="SSF51735">
    <property type="entry name" value="NAD(P)-binding Rossmann-fold domains"/>
    <property type="match status" value="1"/>
</dbReference>
<keyword evidence="2" id="KW-0560">Oxidoreductase</keyword>
<dbReference type="Pfam" id="PF03446">
    <property type="entry name" value="NAD_binding_2"/>
    <property type="match status" value="1"/>
</dbReference>
<keyword evidence="3" id="KW-1185">Reference proteome</keyword>
<sequence>MKIAFIGTGIMGLPMAKNLQTAGYELVLSDHFNTPPAELVTRGATVCHSPKEATESADVTILMLPNTPQVEEVLFDADGVEQGLASGNCKLVIDMSSISPMVLNHLLGVSKRVELSTSMLRCRAEKLER</sequence>
<dbReference type="EMBL" id="BBMS01000090">
    <property type="protein sequence ID" value="GAL30288.1"/>
    <property type="molecule type" value="Genomic_DNA"/>
</dbReference>
<evidence type="ECO:0000313" key="2">
    <source>
        <dbReference type="EMBL" id="GAL30288.1"/>
    </source>
</evidence>
<reference evidence="3" key="1">
    <citation type="submission" date="2014-09" db="EMBL/GenBank/DDBJ databases">
        <title>Vibrio variabilis JCM 19239. (C206) whole genome shotgun sequence.</title>
        <authorList>
            <person name="Sawabe T."/>
            <person name="Meirelles P."/>
            <person name="Nakanishi M."/>
            <person name="Sayaka M."/>
            <person name="Hattori M."/>
            <person name="Ohkuma M."/>
        </authorList>
    </citation>
    <scope>NUCLEOTIDE SEQUENCE [LARGE SCALE GENOMIC DNA]</scope>
    <source>
        <strain evidence="3">JCM 19239</strain>
    </source>
</reference>
<organism evidence="2 3">
    <name type="scientific">Vibrio variabilis</name>
    <dbReference type="NCBI Taxonomy" id="990271"/>
    <lineage>
        <taxon>Bacteria</taxon>
        <taxon>Pseudomonadati</taxon>
        <taxon>Pseudomonadota</taxon>
        <taxon>Gammaproteobacteria</taxon>
        <taxon>Vibrionales</taxon>
        <taxon>Vibrionaceae</taxon>
        <taxon>Vibrio</taxon>
    </lineage>
</organism>
<evidence type="ECO:0000313" key="3">
    <source>
        <dbReference type="Proteomes" id="UP000029223"/>
    </source>
</evidence>
<name>A0ABQ0JNG9_9VIBR</name>
<gene>
    <name evidence="2" type="ORF">JCM19239_5720</name>
</gene>
<feature type="domain" description="6-phosphogluconate dehydrogenase NADP-binding" evidence="1">
    <location>
        <begin position="2"/>
        <end position="102"/>
    </location>
</feature>
<comment type="caution">
    <text evidence="2">The sequence shown here is derived from an EMBL/GenBank/DDBJ whole genome shotgun (WGS) entry which is preliminary data.</text>
</comment>
<protein>
    <submittedName>
        <fullName evidence="2">2-hydroxy-3-oxopropionate reductase</fullName>
        <ecNumber evidence="2">1.1.1.60</ecNumber>
    </submittedName>
</protein>
<dbReference type="EC" id="1.1.1.60" evidence="2"/>
<dbReference type="PANTHER" id="PTHR43060">
    <property type="entry name" value="3-HYDROXYISOBUTYRATE DEHYDROGENASE-LIKE 1, MITOCHONDRIAL-RELATED"/>
    <property type="match status" value="1"/>
</dbReference>
<dbReference type="Gene3D" id="3.40.50.720">
    <property type="entry name" value="NAD(P)-binding Rossmann-like Domain"/>
    <property type="match status" value="1"/>
</dbReference>
<evidence type="ECO:0000259" key="1">
    <source>
        <dbReference type="Pfam" id="PF03446"/>
    </source>
</evidence>
<accession>A0ABQ0JNG9</accession>
<dbReference type="GO" id="GO:0008679">
    <property type="term" value="F:2-hydroxy-3-oxopropionate reductase activity"/>
    <property type="evidence" value="ECO:0007669"/>
    <property type="project" value="UniProtKB-EC"/>
</dbReference>
<dbReference type="PANTHER" id="PTHR43060:SF15">
    <property type="entry name" value="3-HYDROXYISOBUTYRATE DEHYDROGENASE-LIKE 1, MITOCHONDRIAL-RELATED"/>
    <property type="match status" value="1"/>
</dbReference>
<dbReference type="InterPro" id="IPR036291">
    <property type="entry name" value="NAD(P)-bd_dom_sf"/>
</dbReference>
<proteinExistence type="predicted"/>
<dbReference type="Proteomes" id="UP000029223">
    <property type="component" value="Unassembled WGS sequence"/>
</dbReference>